<evidence type="ECO:0000256" key="4">
    <source>
        <dbReference type="ARBA" id="ARBA00022741"/>
    </source>
</evidence>
<evidence type="ECO:0000256" key="10">
    <source>
        <dbReference type="RuleBase" id="RU363038"/>
    </source>
</evidence>
<evidence type="ECO:0000313" key="12">
    <source>
        <dbReference type="EMBL" id="PIP53130.1"/>
    </source>
</evidence>
<evidence type="ECO:0000256" key="5">
    <source>
        <dbReference type="ARBA" id="ARBA00022840"/>
    </source>
</evidence>
<keyword evidence="6 10" id="KW-0648">Protein biosynthesis</keyword>
<gene>
    <name evidence="12" type="primary">argS</name>
    <name evidence="12" type="ORF">COX08_02680</name>
</gene>
<evidence type="ECO:0000256" key="6">
    <source>
        <dbReference type="ARBA" id="ARBA00022917"/>
    </source>
</evidence>
<keyword evidence="4 10" id="KW-0547">Nucleotide-binding</keyword>
<accession>A0A2H0B7V7</accession>
<proteinExistence type="inferred from homology"/>
<evidence type="ECO:0000256" key="8">
    <source>
        <dbReference type="ARBA" id="ARBA00049339"/>
    </source>
</evidence>
<dbReference type="GO" id="GO:0005737">
    <property type="term" value="C:cytoplasm"/>
    <property type="evidence" value="ECO:0007669"/>
    <property type="project" value="UniProtKB-UniRule"/>
</dbReference>
<dbReference type="FunFam" id="1.10.730.10:FF:000006">
    <property type="entry name" value="Arginyl-tRNA synthetase 2, mitochondrial"/>
    <property type="match status" value="1"/>
</dbReference>
<dbReference type="GO" id="GO:0004814">
    <property type="term" value="F:arginine-tRNA ligase activity"/>
    <property type="evidence" value="ECO:0007669"/>
    <property type="project" value="UniProtKB-UniRule"/>
</dbReference>
<feature type="domain" description="DALR anticodon binding" evidence="11">
    <location>
        <begin position="318"/>
        <end position="447"/>
    </location>
</feature>
<dbReference type="SMART" id="SM00836">
    <property type="entry name" value="DALR_1"/>
    <property type="match status" value="1"/>
</dbReference>
<comment type="similarity">
    <text evidence="1 10">Belongs to the class-I aminoacyl-tRNA synthetase family.</text>
</comment>
<protein>
    <recommendedName>
        <fullName evidence="2 9">Arginine--tRNA ligase</fullName>
        <ecNumber evidence="2 9">6.1.1.19</ecNumber>
    </recommendedName>
</protein>
<evidence type="ECO:0000256" key="9">
    <source>
        <dbReference type="NCBIfam" id="TIGR00456"/>
    </source>
</evidence>
<comment type="catalytic activity">
    <reaction evidence="8">
        <text>tRNA(Arg) + L-arginine + ATP = L-arginyl-tRNA(Arg) + AMP + diphosphate</text>
        <dbReference type="Rhea" id="RHEA:20301"/>
        <dbReference type="Rhea" id="RHEA-COMP:9658"/>
        <dbReference type="Rhea" id="RHEA-COMP:9673"/>
        <dbReference type="ChEBI" id="CHEBI:30616"/>
        <dbReference type="ChEBI" id="CHEBI:32682"/>
        <dbReference type="ChEBI" id="CHEBI:33019"/>
        <dbReference type="ChEBI" id="CHEBI:78442"/>
        <dbReference type="ChEBI" id="CHEBI:78513"/>
        <dbReference type="ChEBI" id="CHEBI:456215"/>
        <dbReference type="EC" id="6.1.1.19"/>
    </reaction>
</comment>
<dbReference type="PANTHER" id="PTHR11956">
    <property type="entry name" value="ARGINYL-TRNA SYNTHETASE"/>
    <property type="match status" value="1"/>
</dbReference>
<evidence type="ECO:0000256" key="7">
    <source>
        <dbReference type="ARBA" id="ARBA00023146"/>
    </source>
</evidence>
<name>A0A2H0B7V7_9BACT</name>
<evidence type="ECO:0000256" key="3">
    <source>
        <dbReference type="ARBA" id="ARBA00022598"/>
    </source>
</evidence>
<evidence type="ECO:0000259" key="11">
    <source>
        <dbReference type="SMART" id="SM00836"/>
    </source>
</evidence>
<dbReference type="SUPFAM" id="SSF52374">
    <property type="entry name" value="Nucleotidylyl transferase"/>
    <property type="match status" value="1"/>
</dbReference>
<dbReference type="InterPro" id="IPR008909">
    <property type="entry name" value="DALR_anticod-bd"/>
</dbReference>
<dbReference type="Pfam" id="PF00750">
    <property type="entry name" value="tRNA-synt_1d"/>
    <property type="match status" value="1"/>
</dbReference>
<dbReference type="Proteomes" id="UP000229459">
    <property type="component" value="Unassembled WGS sequence"/>
</dbReference>
<keyword evidence="3 10" id="KW-0436">Ligase</keyword>
<dbReference type="InterPro" id="IPR009080">
    <property type="entry name" value="tRNAsynth_Ia_anticodon-bd"/>
</dbReference>
<dbReference type="Gene3D" id="3.40.50.620">
    <property type="entry name" value="HUPs"/>
    <property type="match status" value="1"/>
</dbReference>
<dbReference type="PANTHER" id="PTHR11956:SF5">
    <property type="entry name" value="ARGININE--TRNA LIGASE, CYTOPLASMIC"/>
    <property type="match status" value="1"/>
</dbReference>
<dbReference type="InterPro" id="IPR014729">
    <property type="entry name" value="Rossmann-like_a/b/a_fold"/>
</dbReference>
<dbReference type="NCBIfam" id="TIGR00456">
    <property type="entry name" value="argS"/>
    <property type="match status" value="1"/>
</dbReference>
<organism evidence="12 13">
    <name type="scientific">Candidatus Beckwithbacteria bacterium CG23_combo_of_CG06-09_8_20_14_all_34_8</name>
    <dbReference type="NCBI Taxonomy" id="1974497"/>
    <lineage>
        <taxon>Bacteria</taxon>
        <taxon>Candidatus Beckwithiibacteriota</taxon>
    </lineage>
</organism>
<dbReference type="Gene3D" id="1.10.730.10">
    <property type="entry name" value="Isoleucyl-tRNA Synthetase, Domain 1"/>
    <property type="match status" value="1"/>
</dbReference>
<evidence type="ECO:0000256" key="2">
    <source>
        <dbReference type="ARBA" id="ARBA00012837"/>
    </source>
</evidence>
<dbReference type="SUPFAM" id="SSF47323">
    <property type="entry name" value="Anticodon-binding domain of a subclass of class I aminoacyl-tRNA synthetases"/>
    <property type="match status" value="1"/>
</dbReference>
<keyword evidence="7 10" id="KW-0030">Aminoacyl-tRNA synthetase</keyword>
<sequence>MDCVDNNRGIAIAKLMWGYLKFAHKNNKTDFDLNYWFGHQDEWLTPKDAGKRPDRFMDELYVKASDDFKNPEIEKKVRQIVIDWEAEDDKTWALWRKVLDYVYEGQQKTLKRLGSHWDHVWHEHEHYKSGKQFVDEGLKKGIFKIGQNGAIVTNLADYHIPDTVVIKADGTALYITQDLALTRLKFDTYHPDKAFWVVGPEQSLALQQMYAVCEQLEITKKANCTHLTYGYMSIKNQGKMSSRMGNVIYIDDLLDMAKNGVKQIMAESDFNPDELDKISEQIGMGAVKYSILKNGRLVDMAFDLESSISMQGNSGPYIQYTYARCKSVIEKGKKIERSFKFPISNFQLNTEETVLLRFLYRFPEVVAQAGLDYVPHLICTYLYELAQHFNTFYNKHSILGIKSKKQEVENKENESSETSLRLALTQATAQVLKNGLNLLGIQTPERM</sequence>
<dbReference type="AlphaFoldDB" id="A0A2H0B7V7"/>
<dbReference type="GO" id="GO:0006420">
    <property type="term" value="P:arginyl-tRNA aminoacylation"/>
    <property type="evidence" value="ECO:0007669"/>
    <property type="project" value="UniProtKB-UniRule"/>
</dbReference>
<evidence type="ECO:0000313" key="13">
    <source>
        <dbReference type="Proteomes" id="UP000229459"/>
    </source>
</evidence>
<dbReference type="GO" id="GO:0005524">
    <property type="term" value="F:ATP binding"/>
    <property type="evidence" value="ECO:0007669"/>
    <property type="project" value="UniProtKB-KW"/>
</dbReference>
<dbReference type="InterPro" id="IPR001278">
    <property type="entry name" value="Arg-tRNA-ligase"/>
</dbReference>
<dbReference type="EMBL" id="PCSR01000063">
    <property type="protein sequence ID" value="PIP53130.1"/>
    <property type="molecule type" value="Genomic_DNA"/>
</dbReference>
<evidence type="ECO:0000256" key="1">
    <source>
        <dbReference type="ARBA" id="ARBA00005594"/>
    </source>
</evidence>
<dbReference type="EC" id="6.1.1.19" evidence="2 9"/>
<dbReference type="Pfam" id="PF05746">
    <property type="entry name" value="DALR_1"/>
    <property type="match status" value="1"/>
</dbReference>
<reference evidence="12 13" key="1">
    <citation type="submission" date="2017-09" db="EMBL/GenBank/DDBJ databases">
        <title>Depth-based differentiation of microbial function through sediment-hosted aquifers and enrichment of novel symbionts in the deep terrestrial subsurface.</title>
        <authorList>
            <person name="Probst A.J."/>
            <person name="Ladd B."/>
            <person name="Jarett J.K."/>
            <person name="Geller-Mcgrath D.E."/>
            <person name="Sieber C.M."/>
            <person name="Emerson J.B."/>
            <person name="Anantharaman K."/>
            <person name="Thomas B.C."/>
            <person name="Malmstrom R."/>
            <person name="Stieglmeier M."/>
            <person name="Klingl A."/>
            <person name="Woyke T."/>
            <person name="Ryan C.M."/>
            <person name="Banfield J.F."/>
        </authorList>
    </citation>
    <scope>NUCLEOTIDE SEQUENCE [LARGE SCALE GENOMIC DNA]</scope>
    <source>
        <strain evidence="12">CG23_combo_of_CG06-09_8_20_14_all_34_8</strain>
    </source>
</reference>
<comment type="caution">
    <text evidence="12">The sequence shown here is derived from an EMBL/GenBank/DDBJ whole genome shotgun (WGS) entry which is preliminary data.</text>
</comment>
<dbReference type="InterPro" id="IPR035684">
    <property type="entry name" value="ArgRS_core"/>
</dbReference>
<keyword evidence="5 10" id="KW-0067">ATP-binding</keyword>